<evidence type="ECO:0000259" key="6">
    <source>
        <dbReference type="Pfam" id="PF00462"/>
    </source>
</evidence>
<dbReference type="PANTHER" id="PTHR10293">
    <property type="entry name" value="GLUTAREDOXIN FAMILY MEMBER"/>
    <property type="match status" value="1"/>
</dbReference>
<evidence type="ECO:0000256" key="5">
    <source>
        <dbReference type="ARBA" id="ARBA00023284"/>
    </source>
</evidence>
<dbReference type="NCBIfam" id="TIGR00365">
    <property type="entry name" value="Grx4 family monothiol glutaredoxin"/>
    <property type="match status" value="1"/>
</dbReference>
<evidence type="ECO:0000313" key="8">
    <source>
        <dbReference type="Proteomes" id="UP000076078"/>
    </source>
</evidence>
<evidence type="ECO:0000256" key="1">
    <source>
        <dbReference type="ARBA" id="ARBA00022714"/>
    </source>
</evidence>
<dbReference type="Proteomes" id="UP000076078">
    <property type="component" value="Unassembled WGS sequence"/>
</dbReference>
<keyword evidence="3" id="KW-0408">Iron</keyword>
<gene>
    <name evidence="7" type="ORF">DLAC_10835</name>
</gene>
<dbReference type="Pfam" id="PF00462">
    <property type="entry name" value="Glutaredoxin"/>
    <property type="match status" value="1"/>
</dbReference>
<dbReference type="PROSITE" id="PS51354">
    <property type="entry name" value="GLUTAREDOXIN_2"/>
    <property type="match status" value="1"/>
</dbReference>
<dbReference type="STRING" id="361077.A0A151Z3X3"/>
<dbReference type="FunFam" id="3.40.30.10:FF:000005">
    <property type="entry name" value="Glutaredoxin 5"/>
    <property type="match status" value="1"/>
</dbReference>
<accession>A0A151Z3X3</accession>
<keyword evidence="2" id="KW-0479">Metal-binding</keyword>
<dbReference type="InterPro" id="IPR033658">
    <property type="entry name" value="GRX_PICOT-like"/>
</dbReference>
<evidence type="ECO:0000256" key="4">
    <source>
        <dbReference type="ARBA" id="ARBA00023014"/>
    </source>
</evidence>
<dbReference type="GO" id="GO:0005759">
    <property type="term" value="C:mitochondrial matrix"/>
    <property type="evidence" value="ECO:0007669"/>
    <property type="project" value="TreeGrafter"/>
</dbReference>
<sequence>MIKGLIKTIQISSRYRNVGSINVLQSLNSSQQTLNYTKRCYSSLSDSLKLKIEGQIKEHSCVVYMKGTPERPMCGFSNTVVRILEAEGADFKSHNILEDQELREGIKVFSNWPTLPQVYVKGEFVGGADIMMNMYKSGELSKLLENAGVVEK</sequence>
<evidence type="ECO:0000313" key="7">
    <source>
        <dbReference type="EMBL" id="KYQ88659.1"/>
    </source>
</evidence>
<dbReference type="OrthoDB" id="415696at2759"/>
<dbReference type="AlphaFoldDB" id="A0A151Z3X3"/>
<dbReference type="EMBL" id="LODT01000049">
    <property type="protein sequence ID" value="KYQ88659.1"/>
    <property type="molecule type" value="Genomic_DNA"/>
</dbReference>
<feature type="domain" description="Glutaredoxin" evidence="6">
    <location>
        <begin position="62"/>
        <end position="125"/>
    </location>
</feature>
<proteinExistence type="predicted"/>
<dbReference type="InterPro" id="IPR004480">
    <property type="entry name" value="Monothiol_GRX-rel"/>
</dbReference>
<name>A0A151Z3X3_TIELA</name>
<dbReference type="GO" id="GO:0051537">
    <property type="term" value="F:2 iron, 2 sulfur cluster binding"/>
    <property type="evidence" value="ECO:0007669"/>
    <property type="project" value="UniProtKB-KW"/>
</dbReference>
<keyword evidence="5" id="KW-0676">Redox-active center</keyword>
<dbReference type="InParanoid" id="A0A151Z3X3"/>
<dbReference type="InterPro" id="IPR002109">
    <property type="entry name" value="Glutaredoxin"/>
</dbReference>
<dbReference type="Gene3D" id="3.40.30.10">
    <property type="entry name" value="Glutaredoxin"/>
    <property type="match status" value="1"/>
</dbReference>
<dbReference type="FunCoup" id="A0A151Z3X3">
    <property type="interactions" value="474"/>
</dbReference>
<dbReference type="PANTHER" id="PTHR10293:SF16">
    <property type="entry name" value="GLUTAREDOXIN-RELATED PROTEIN 5, MITOCHONDRIAL"/>
    <property type="match status" value="1"/>
</dbReference>
<protein>
    <submittedName>
        <fullName evidence="7">Glutaredoxin-related family protein</fullName>
    </submittedName>
</protein>
<evidence type="ECO:0000256" key="3">
    <source>
        <dbReference type="ARBA" id="ARBA00023004"/>
    </source>
</evidence>
<dbReference type="GO" id="GO:0046872">
    <property type="term" value="F:metal ion binding"/>
    <property type="evidence" value="ECO:0007669"/>
    <property type="project" value="UniProtKB-KW"/>
</dbReference>
<keyword evidence="8" id="KW-1185">Reference proteome</keyword>
<keyword evidence="1" id="KW-0001">2Fe-2S</keyword>
<dbReference type="CDD" id="cd03028">
    <property type="entry name" value="GRX_PICOT_like"/>
    <property type="match status" value="1"/>
</dbReference>
<dbReference type="OMA" id="TKLMPQC"/>
<evidence type="ECO:0000256" key="2">
    <source>
        <dbReference type="ARBA" id="ARBA00022723"/>
    </source>
</evidence>
<keyword evidence="4" id="KW-0411">Iron-sulfur</keyword>
<organism evidence="7 8">
    <name type="scientific">Tieghemostelium lacteum</name>
    <name type="common">Slime mold</name>
    <name type="synonym">Dictyostelium lacteum</name>
    <dbReference type="NCBI Taxonomy" id="361077"/>
    <lineage>
        <taxon>Eukaryota</taxon>
        <taxon>Amoebozoa</taxon>
        <taxon>Evosea</taxon>
        <taxon>Eumycetozoa</taxon>
        <taxon>Dictyostelia</taxon>
        <taxon>Dictyosteliales</taxon>
        <taxon>Raperosteliaceae</taxon>
        <taxon>Tieghemostelium</taxon>
    </lineage>
</organism>
<reference evidence="7 8" key="1">
    <citation type="submission" date="2015-12" db="EMBL/GenBank/DDBJ databases">
        <title>Dictyostelia acquired genes for synthesis and detection of signals that induce cell-type specialization by lateral gene transfer from prokaryotes.</title>
        <authorList>
            <person name="Gloeckner G."/>
            <person name="Schaap P."/>
        </authorList>
    </citation>
    <scope>NUCLEOTIDE SEQUENCE [LARGE SCALE GENOMIC DNA]</scope>
    <source>
        <strain evidence="7 8">TK</strain>
    </source>
</reference>
<comment type="caution">
    <text evidence="7">The sequence shown here is derived from an EMBL/GenBank/DDBJ whole genome shotgun (WGS) entry which is preliminary data.</text>
</comment>
<dbReference type="SUPFAM" id="SSF52833">
    <property type="entry name" value="Thioredoxin-like"/>
    <property type="match status" value="1"/>
</dbReference>
<dbReference type="InterPro" id="IPR036249">
    <property type="entry name" value="Thioredoxin-like_sf"/>
</dbReference>